<comment type="caution">
    <text evidence="1">The sequence shown here is derived from an EMBL/GenBank/DDBJ whole genome shotgun (WGS) entry which is preliminary data.</text>
</comment>
<name>A0A8X7U838_BRACI</name>
<keyword evidence="2" id="KW-1185">Reference proteome</keyword>
<dbReference type="AlphaFoldDB" id="A0A8X7U838"/>
<dbReference type="EMBL" id="JAAMPC010000013">
    <property type="protein sequence ID" value="KAG2267781.1"/>
    <property type="molecule type" value="Genomic_DNA"/>
</dbReference>
<dbReference type="OrthoDB" id="1001388at2759"/>
<sequence length="96" mass="10926">METKQKFEFVNGLKKTLGYDKLITVEPEGLSGGLALMWKDSYNVVVLSTDKRIIDLKVSIGSTSFYLSCVYGDPVRTIRREVWDRLTHIGLLRDEA</sequence>
<proteinExistence type="predicted"/>
<dbReference type="InterPro" id="IPR036691">
    <property type="entry name" value="Endo/exonu/phosph_ase_sf"/>
</dbReference>
<organism evidence="1 2">
    <name type="scientific">Brassica carinata</name>
    <name type="common">Ethiopian mustard</name>
    <name type="synonym">Abyssinian cabbage</name>
    <dbReference type="NCBI Taxonomy" id="52824"/>
    <lineage>
        <taxon>Eukaryota</taxon>
        <taxon>Viridiplantae</taxon>
        <taxon>Streptophyta</taxon>
        <taxon>Embryophyta</taxon>
        <taxon>Tracheophyta</taxon>
        <taxon>Spermatophyta</taxon>
        <taxon>Magnoliopsida</taxon>
        <taxon>eudicotyledons</taxon>
        <taxon>Gunneridae</taxon>
        <taxon>Pentapetalae</taxon>
        <taxon>rosids</taxon>
        <taxon>malvids</taxon>
        <taxon>Brassicales</taxon>
        <taxon>Brassicaceae</taxon>
        <taxon>Brassiceae</taxon>
        <taxon>Brassica</taxon>
    </lineage>
</organism>
<evidence type="ECO:0000313" key="1">
    <source>
        <dbReference type="EMBL" id="KAG2267781.1"/>
    </source>
</evidence>
<dbReference type="Gene3D" id="3.60.10.10">
    <property type="entry name" value="Endonuclease/exonuclease/phosphatase"/>
    <property type="match status" value="1"/>
</dbReference>
<protein>
    <submittedName>
        <fullName evidence="1">Uncharacterized protein</fullName>
    </submittedName>
</protein>
<accession>A0A8X7U838</accession>
<dbReference type="Proteomes" id="UP000886595">
    <property type="component" value="Unassembled WGS sequence"/>
</dbReference>
<reference evidence="1 2" key="1">
    <citation type="submission" date="2020-02" db="EMBL/GenBank/DDBJ databases">
        <authorList>
            <person name="Ma Q."/>
            <person name="Huang Y."/>
            <person name="Song X."/>
            <person name="Pei D."/>
        </authorList>
    </citation>
    <scope>NUCLEOTIDE SEQUENCE [LARGE SCALE GENOMIC DNA]</scope>
    <source>
        <strain evidence="1">Sxm20200214</strain>
        <tissue evidence="1">Leaf</tissue>
    </source>
</reference>
<evidence type="ECO:0000313" key="2">
    <source>
        <dbReference type="Proteomes" id="UP000886595"/>
    </source>
</evidence>
<gene>
    <name evidence="1" type="ORF">Bca52824_062336</name>
</gene>
<dbReference type="SUPFAM" id="SSF56219">
    <property type="entry name" value="DNase I-like"/>
    <property type="match status" value="1"/>
</dbReference>